<gene>
    <name evidence="2" type="ORF">Pcinc_011611</name>
</gene>
<organism evidence="2 3">
    <name type="scientific">Petrolisthes cinctipes</name>
    <name type="common">Flat porcelain crab</name>
    <dbReference type="NCBI Taxonomy" id="88211"/>
    <lineage>
        <taxon>Eukaryota</taxon>
        <taxon>Metazoa</taxon>
        <taxon>Ecdysozoa</taxon>
        <taxon>Arthropoda</taxon>
        <taxon>Crustacea</taxon>
        <taxon>Multicrustacea</taxon>
        <taxon>Malacostraca</taxon>
        <taxon>Eumalacostraca</taxon>
        <taxon>Eucarida</taxon>
        <taxon>Decapoda</taxon>
        <taxon>Pleocyemata</taxon>
        <taxon>Anomura</taxon>
        <taxon>Galatheoidea</taxon>
        <taxon>Porcellanidae</taxon>
        <taxon>Petrolisthes</taxon>
    </lineage>
</organism>
<feature type="region of interest" description="Disordered" evidence="1">
    <location>
        <begin position="29"/>
        <end position="51"/>
    </location>
</feature>
<proteinExistence type="predicted"/>
<dbReference type="AlphaFoldDB" id="A0AAE1G2S1"/>
<dbReference type="EMBL" id="JAWQEG010000914">
    <property type="protein sequence ID" value="KAK3884101.1"/>
    <property type="molecule type" value="Genomic_DNA"/>
</dbReference>
<evidence type="ECO:0000256" key="1">
    <source>
        <dbReference type="SAM" id="MobiDB-lite"/>
    </source>
</evidence>
<dbReference type="Proteomes" id="UP001286313">
    <property type="component" value="Unassembled WGS sequence"/>
</dbReference>
<name>A0AAE1G2S1_PETCI</name>
<sequence length="77" mass="8319">MEMVDSGYVVVEVSRPRAAVPHLKLVAQAARHPASQPASSLLHHPPPPPHPSSLVTPPLPCWFPCPSSLGFRPSLHF</sequence>
<reference evidence="2" key="1">
    <citation type="submission" date="2023-10" db="EMBL/GenBank/DDBJ databases">
        <title>Genome assemblies of two species of porcelain crab, Petrolisthes cinctipes and Petrolisthes manimaculis (Anomura: Porcellanidae).</title>
        <authorList>
            <person name="Angst P."/>
        </authorList>
    </citation>
    <scope>NUCLEOTIDE SEQUENCE</scope>
    <source>
        <strain evidence="2">PB745_01</strain>
        <tissue evidence="2">Gill</tissue>
    </source>
</reference>
<accession>A0AAE1G2S1</accession>
<protein>
    <submittedName>
        <fullName evidence="2">Uncharacterized protein</fullName>
    </submittedName>
</protein>
<keyword evidence="3" id="KW-1185">Reference proteome</keyword>
<comment type="caution">
    <text evidence="2">The sequence shown here is derived from an EMBL/GenBank/DDBJ whole genome shotgun (WGS) entry which is preliminary data.</text>
</comment>
<evidence type="ECO:0000313" key="3">
    <source>
        <dbReference type="Proteomes" id="UP001286313"/>
    </source>
</evidence>
<evidence type="ECO:0000313" key="2">
    <source>
        <dbReference type="EMBL" id="KAK3884101.1"/>
    </source>
</evidence>